<comment type="caution">
    <text evidence="19">The sequence shown here is derived from an EMBL/GenBank/DDBJ whole genome shotgun (WGS) entry which is preliminary data.</text>
</comment>
<dbReference type="UniPathway" id="UPA00070">
    <property type="reaction ID" value="UER00945"/>
</dbReference>
<dbReference type="InterPro" id="IPR017927">
    <property type="entry name" value="FAD-bd_FR_type"/>
</dbReference>
<dbReference type="InterPro" id="IPR019480">
    <property type="entry name" value="Dihydroorotate_DH_Fe-S-bd"/>
</dbReference>
<evidence type="ECO:0000259" key="18">
    <source>
        <dbReference type="PROSITE" id="PS51384"/>
    </source>
</evidence>
<feature type="domain" description="FAD-binding FR-type" evidence="18">
    <location>
        <begin position="2"/>
        <end position="102"/>
    </location>
</feature>
<evidence type="ECO:0000256" key="13">
    <source>
        <dbReference type="ARBA" id="ARBA00069792"/>
    </source>
</evidence>
<evidence type="ECO:0000256" key="17">
    <source>
        <dbReference type="PIRSR" id="PIRSR006816-2"/>
    </source>
</evidence>
<evidence type="ECO:0000313" key="20">
    <source>
        <dbReference type="Proteomes" id="UP000011747"/>
    </source>
</evidence>
<dbReference type="PANTHER" id="PTHR43513:SF3">
    <property type="entry name" value="DIHYDROOROTATE DEHYDROGENASE B (NAD(+)), ELECTRON TRANSFER SUBUNIT-RELATED"/>
    <property type="match status" value="1"/>
</dbReference>
<feature type="binding site" evidence="15 16">
    <location>
        <begin position="53"/>
        <end position="56"/>
    </location>
    <ligand>
        <name>FAD</name>
        <dbReference type="ChEBI" id="CHEBI:57692"/>
    </ligand>
</feature>
<keyword evidence="7 15" id="KW-0479">Metal-binding</keyword>
<keyword evidence="20" id="KW-1185">Reference proteome</keyword>
<feature type="binding site" evidence="15 16">
    <location>
        <begin position="77"/>
        <end position="78"/>
    </location>
    <ligand>
        <name>FAD</name>
        <dbReference type="ChEBI" id="CHEBI:57692"/>
    </ligand>
</feature>
<evidence type="ECO:0000313" key="19">
    <source>
        <dbReference type="EMBL" id="EHL76825.1"/>
    </source>
</evidence>
<dbReference type="HAMAP" id="MF_01211">
    <property type="entry name" value="DHODB_Fe_S_bind"/>
    <property type="match status" value="1"/>
</dbReference>
<dbReference type="GO" id="GO:0009055">
    <property type="term" value="F:electron transfer activity"/>
    <property type="evidence" value="ECO:0007669"/>
    <property type="project" value="UniProtKB-UniRule"/>
</dbReference>
<evidence type="ECO:0000256" key="6">
    <source>
        <dbReference type="ARBA" id="ARBA00022714"/>
    </source>
</evidence>
<dbReference type="Gene3D" id="3.40.50.80">
    <property type="entry name" value="Nucleotide-binding domain of ferredoxin-NADP reductase (FNR) module"/>
    <property type="match status" value="1"/>
</dbReference>
<dbReference type="CDD" id="cd06218">
    <property type="entry name" value="DHOD_e_trans"/>
    <property type="match status" value="1"/>
</dbReference>
<dbReference type="PANTHER" id="PTHR43513">
    <property type="entry name" value="DIHYDROOROTATE DEHYDROGENASE B (NAD(+)), ELECTRON TRANSFER SUBUNIT"/>
    <property type="match status" value="1"/>
</dbReference>
<keyword evidence="11 15" id="KW-0408">Iron</keyword>
<dbReference type="AlphaFoldDB" id="G9QMK4"/>
<dbReference type="EMBL" id="ACWF01000120">
    <property type="protein sequence ID" value="EHL76825.1"/>
    <property type="molecule type" value="Genomic_DNA"/>
</dbReference>
<dbReference type="Pfam" id="PF00175">
    <property type="entry name" value="NAD_binding_1"/>
    <property type="match status" value="1"/>
</dbReference>
<evidence type="ECO:0000256" key="16">
    <source>
        <dbReference type="PIRSR" id="PIRSR006816-1"/>
    </source>
</evidence>
<dbReference type="Proteomes" id="UP000011747">
    <property type="component" value="Unassembled WGS sequence"/>
</dbReference>
<dbReference type="InterPro" id="IPR012165">
    <property type="entry name" value="Cyt_c3_hydrogenase_gsu"/>
</dbReference>
<comment type="function">
    <text evidence="15">Responsible for channeling the electrons from the oxidation of dihydroorotate from the FMN redox center in the PyrD type B subunit to the ultimate electron acceptor NAD(+).</text>
</comment>
<keyword evidence="5 15" id="KW-0285">Flavoprotein</keyword>
<name>G9QMK4_9BACI</name>
<dbReference type="GO" id="GO:0016491">
    <property type="term" value="F:oxidoreductase activity"/>
    <property type="evidence" value="ECO:0007669"/>
    <property type="project" value="InterPro"/>
</dbReference>
<evidence type="ECO:0000256" key="9">
    <source>
        <dbReference type="ARBA" id="ARBA00022975"/>
    </source>
</evidence>
<evidence type="ECO:0000256" key="7">
    <source>
        <dbReference type="ARBA" id="ARBA00022723"/>
    </source>
</evidence>
<dbReference type="Gene3D" id="2.40.30.10">
    <property type="entry name" value="Translation factors"/>
    <property type="match status" value="1"/>
</dbReference>
<dbReference type="PROSITE" id="PS51384">
    <property type="entry name" value="FAD_FR"/>
    <property type="match status" value="1"/>
</dbReference>
<dbReference type="FunFam" id="2.10.240.10:FF:000001">
    <property type="entry name" value="Dihydroorotate dehydrogenase B (NAD(+)), electron transfer subunit"/>
    <property type="match status" value="1"/>
</dbReference>
<dbReference type="SUPFAM" id="SSF52343">
    <property type="entry name" value="Ferredoxin reductase-like, C-terminal NADP-linked domain"/>
    <property type="match status" value="1"/>
</dbReference>
<dbReference type="InterPro" id="IPR037117">
    <property type="entry name" value="Dihydroorotate_DH_ele_sf"/>
</dbReference>
<dbReference type="InterPro" id="IPR050353">
    <property type="entry name" value="PyrK_electron_transfer"/>
</dbReference>
<dbReference type="Gene3D" id="2.10.240.10">
    <property type="entry name" value="Dihydroorotate dehydrogenase, electron transfer subunit"/>
    <property type="match status" value="1"/>
</dbReference>
<evidence type="ECO:0000256" key="12">
    <source>
        <dbReference type="ARBA" id="ARBA00023014"/>
    </source>
</evidence>
<reference evidence="19 20" key="1">
    <citation type="submission" date="2011-09" db="EMBL/GenBank/DDBJ databases">
        <title>The Genome Sequence of Bacillus smithii 7_3_47FAA.</title>
        <authorList>
            <consortium name="The Broad Institute Genome Sequencing Platform"/>
            <person name="Earl A."/>
            <person name="Ward D."/>
            <person name="Feldgarden M."/>
            <person name="Gevers D."/>
            <person name="Daigneault M."/>
            <person name="Strauss J."/>
            <person name="Allen-Vercoe E."/>
            <person name="Young S.K."/>
            <person name="Zeng Q."/>
            <person name="Gargeya S."/>
            <person name="Fitzgerald M."/>
            <person name="Haas B."/>
            <person name="Abouelleil A."/>
            <person name="Alvarado L."/>
            <person name="Arachchi H.M."/>
            <person name="Berlin A."/>
            <person name="Brown A."/>
            <person name="Chapman S.B."/>
            <person name="Chen Z."/>
            <person name="Dunbar C."/>
            <person name="Freedman E."/>
            <person name="Gearin G."/>
            <person name="Goldberg J."/>
            <person name="Griggs A."/>
            <person name="Gujja S."/>
            <person name="Heiman D."/>
            <person name="Howarth C."/>
            <person name="Larson L."/>
            <person name="Lui A."/>
            <person name="MacDonald P.J.P."/>
            <person name="Montmayeur A."/>
            <person name="Murphy C."/>
            <person name="Neiman D."/>
            <person name="Pearson M."/>
            <person name="Priest M."/>
            <person name="Roberts A."/>
            <person name="Saif S."/>
            <person name="Shea T."/>
            <person name="Shenoy N."/>
            <person name="Sisk P."/>
            <person name="Stolte C."/>
            <person name="Sykes S."/>
            <person name="Wortman J."/>
            <person name="Nusbaum C."/>
            <person name="Birren B."/>
        </authorList>
    </citation>
    <scope>NUCLEOTIDE SEQUENCE [LARGE SCALE GENOMIC DNA]</scope>
    <source>
        <strain evidence="19 20">7_3_47FAA</strain>
    </source>
</reference>
<feature type="binding site" evidence="15 17">
    <location>
        <position position="221"/>
    </location>
    <ligand>
        <name>[2Fe-2S] cluster</name>
        <dbReference type="ChEBI" id="CHEBI:190135"/>
    </ligand>
</feature>
<organism evidence="19 20">
    <name type="scientific">Bacillus smithii 7_3_47FAA</name>
    <dbReference type="NCBI Taxonomy" id="665952"/>
    <lineage>
        <taxon>Bacteria</taxon>
        <taxon>Bacillati</taxon>
        <taxon>Bacillota</taxon>
        <taxon>Bacilli</taxon>
        <taxon>Bacillales</taxon>
        <taxon>Bacillaceae</taxon>
        <taxon>Bacillus</taxon>
    </lineage>
</organism>
<sequence>MIKQELMTIVSQQQIAKNIYELTMEGELVQEMDEPGRFVHLRINGGTAPLLRRPISVAAVHQHLGQFTIIYRAGGEGTRLLSEKKAGERIDVLGPLGHGFPLEAIESGQTAVLVGGGIGVPPLYDLSRRLKEQNVHVIHVLGFQNQESAFYMEKFCDLGETYMATEDGSLGIKGFVTDAIKQFSVKGDVLYACGPIPMLKALEKENPADRGFVSLEQRMGCGIGACFACVCHPSNDPKGTEYRKVCSDGPVFPIGEVVL</sequence>
<comment type="cofactor">
    <cofactor evidence="15 16">
        <name>FAD</name>
        <dbReference type="ChEBI" id="CHEBI:57692"/>
    </cofactor>
    <text evidence="15 16">Binds 1 FAD per subunit.</text>
</comment>
<dbReference type="SUPFAM" id="SSF63380">
    <property type="entry name" value="Riboflavin synthase domain-like"/>
    <property type="match status" value="1"/>
</dbReference>
<dbReference type="InterPro" id="IPR039261">
    <property type="entry name" value="FNR_nucleotide-bd"/>
</dbReference>
<comment type="similarity">
    <text evidence="2 15">Belongs to the PyrK family.</text>
</comment>
<dbReference type="PIRSF" id="PIRSF006816">
    <property type="entry name" value="Cyc3_hyd_g"/>
    <property type="match status" value="1"/>
</dbReference>
<keyword evidence="6 15" id="KW-0001">2Fe-2S</keyword>
<dbReference type="GO" id="GO:0050660">
    <property type="term" value="F:flavin adenine dinucleotide binding"/>
    <property type="evidence" value="ECO:0007669"/>
    <property type="project" value="InterPro"/>
</dbReference>
<dbReference type="PATRIC" id="fig|665952.3.peg.2327"/>
<dbReference type="InterPro" id="IPR001433">
    <property type="entry name" value="OxRdtase_FAD/NAD-bd"/>
</dbReference>
<evidence type="ECO:0000256" key="10">
    <source>
        <dbReference type="ARBA" id="ARBA00022982"/>
    </source>
</evidence>
<evidence type="ECO:0000256" key="5">
    <source>
        <dbReference type="ARBA" id="ARBA00022630"/>
    </source>
</evidence>
<evidence type="ECO:0000256" key="8">
    <source>
        <dbReference type="ARBA" id="ARBA00022827"/>
    </source>
</evidence>
<evidence type="ECO:0000256" key="1">
    <source>
        <dbReference type="ARBA" id="ARBA00004715"/>
    </source>
</evidence>
<feature type="binding site" evidence="15 17">
    <location>
        <position position="246"/>
    </location>
    <ligand>
        <name>[2Fe-2S] cluster</name>
        <dbReference type="ChEBI" id="CHEBI:190135"/>
    </ligand>
</feature>
<dbReference type="RefSeq" id="WP_003354512.1">
    <property type="nucleotide sequence ID" value="NZ_JH414757.1"/>
</dbReference>
<feature type="binding site" evidence="15 17">
    <location>
        <position position="229"/>
    </location>
    <ligand>
        <name>[2Fe-2S] cluster</name>
        <dbReference type="ChEBI" id="CHEBI:190135"/>
    </ligand>
</feature>
<dbReference type="Pfam" id="PF10418">
    <property type="entry name" value="DHODB_Fe-S_bind"/>
    <property type="match status" value="1"/>
</dbReference>
<evidence type="ECO:0000256" key="4">
    <source>
        <dbReference type="ARBA" id="ARBA00022448"/>
    </source>
</evidence>
<dbReference type="GO" id="GO:0051537">
    <property type="term" value="F:2 iron, 2 sulfur cluster binding"/>
    <property type="evidence" value="ECO:0007669"/>
    <property type="project" value="UniProtKB-KW"/>
</dbReference>
<keyword evidence="10 15" id="KW-0249">Electron transport</keyword>
<dbReference type="GO" id="GO:0046872">
    <property type="term" value="F:metal ion binding"/>
    <property type="evidence" value="ECO:0007669"/>
    <property type="project" value="UniProtKB-KW"/>
</dbReference>
<feature type="binding site" evidence="15 16">
    <location>
        <begin position="70"/>
        <end position="72"/>
    </location>
    <ligand>
        <name>FAD</name>
        <dbReference type="ChEBI" id="CHEBI:57692"/>
    </ligand>
</feature>
<proteinExistence type="inferred from homology"/>
<evidence type="ECO:0000256" key="2">
    <source>
        <dbReference type="ARBA" id="ARBA00006422"/>
    </source>
</evidence>
<dbReference type="InterPro" id="IPR017938">
    <property type="entry name" value="Riboflavin_synthase-like_b-brl"/>
</dbReference>
<dbReference type="HOGENOM" id="CLU_003827_1_2_9"/>
<gene>
    <name evidence="15" type="primary">pyrK</name>
    <name evidence="19" type="ORF">HMPREF1015_00771</name>
</gene>
<dbReference type="NCBIfam" id="NF000799">
    <property type="entry name" value="PRK00054.1-4"/>
    <property type="match status" value="1"/>
</dbReference>
<comment type="cofactor">
    <cofactor evidence="17">
        <name>[2Fe-2S] cluster</name>
        <dbReference type="ChEBI" id="CHEBI:190135"/>
    </cofactor>
    <text evidence="17">Binds 1 [2Fe-2S] cluster per subunit.</text>
</comment>
<evidence type="ECO:0000256" key="11">
    <source>
        <dbReference type="ARBA" id="ARBA00023004"/>
    </source>
</evidence>
<comment type="cofactor">
    <cofactor evidence="15">
        <name>[2Fe-2S] cluster</name>
        <dbReference type="ChEBI" id="CHEBI:190135"/>
    </cofactor>
    <text evidence="15">Binds 1 [2Fe-2S] cluster per subunit.</text>
</comment>
<evidence type="ECO:0000256" key="3">
    <source>
        <dbReference type="ARBA" id="ARBA00011669"/>
    </source>
</evidence>
<keyword evidence="12 15" id="KW-0411">Iron-sulfur</keyword>
<comment type="subunit">
    <text evidence="3 15">Heterotetramer of 2 PyrK and 2 PyrD type B subunits.</text>
</comment>
<keyword evidence="8 15" id="KW-0274">FAD</keyword>
<evidence type="ECO:0000256" key="15">
    <source>
        <dbReference type="HAMAP-Rule" id="MF_01211"/>
    </source>
</evidence>
<accession>G9QMK4</accession>
<dbReference type="GO" id="GO:0044205">
    <property type="term" value="P:'de novo' UMP biosynthetic process"/>
    <property type="evidence" value="ECO:0007669"/>
    <property type="project" value="UniProtKB-UniRule"/>
</dbReference>
<keyword evidence="4 15" id="KW-0813">Transport</keyword>
<protein>
    <recommendedName>
        <fullName evidence="13 15">Dihydroorotate dehydrogenase B (NAD(+)), electron transfer subunit</fullName>
    </recommendedName>
    <alternativeName>
        <fullName evidence="14 15">Dihydroorotate oxidase B, electron transfer subunit</fullName>
    </alternativeName>
</protein>
<comment type="pathway">
    <text evidence="1 15">Pyrimidine metabolism; UMP biosynthesis via de novo pathway; orotate from (S)-dihydroorotate (NAD(+) route): step 1/1.</text>
</comment>
<feature type="binding site" evidence="15 17">
    <location>
        <position position="226"/>
    </location>
    <ligand>
        <name>[2Fe-2S] cluster</name>
        <dbReference type="ChEBI" id="CHEBI:190135"/>
    </ligand>
</feature>
<evidence type="ECO:0000256" key="14">
    <source>
        <dbReference type="ARBA" id="ARBA00082223"/>
    </source>
</evidence>
<dbReference type="InterPro" id="IPR023455">
    <property type="entry name" value="Dihydroorotate_DHASE_ETsu"/>
</dbReference>
<keyword evidence="9 15" id="KW-0665">Pyrimidine biosynthesis</keyword>